<dbReference type="SUPFAM" id="SSF53474">
    <property type="entry name" value="alpha/beta-Hydrolases"/>
    <property type="match status" value="1"/>
</dbReference>
<feature type="domain" description="AB hydrolase-1" evidence="1">
    <location>
        <begin position="49"/>
        <end position="297"/>
    </location>
</feature>
<accession>A0A4V5TMD4</accession>
<evidence type="ECO:0000313" key="2">
    <source>
        <dbReference type="EMBL" id="TKI62673.1"/>
    </source>
</evidence>
<dbReference type="Gene3D" id="3.40.50.1820">
    <property type="entry name" value="alpha/beta hydrolase"/>
    <property type="match status" value="1"/>
</dbReference>
<dbReference type="OrthoDB" id="8957634at2"/>
<dbReference type="InterPro" id="IPR050471">
    <property type="entry name" value="AB_hydrolase"/>
</dbReference>
<dbReference type="RefSeq" id="WP_137065941.1">
    <property type="nucleotide sequence ID" value="NZ_CP040748.1"/>
</dbReference>
<dbReference type="GO" id="GO:0046503">
    <property type="term" value="P:glycerolipid catabolic process"/>
    <property type="evidence" value="ECO:0007669"/>
    <property type="project" value="TreeGrafter"/>
</dbReference>
<dbReference type="InterPro" id="IPR029058">
    <property type="entry name" value="AB_hydrolase_fold"/>
</dbReference>
<organism evidence="2 3">
    <name type="scientific">Nocardioides jishulii</name>
    <dbReference type="NCBI Taxonomy" id="2575440"/>
    <lineage>
        <taxon>Bacteria</taxon>
        <taxon>Bacillati</taxon>
        <taxon>Actinomycetota</taxon>
        <taxon>Actinomycetes</taxon>
        <taxon>Propionibacteriales</taxon>
        <taxon>Nocardioidaceae</taxon>
        <taxon>Nocardioides</taxon>
    </lineage>
</organism>
<gene>
    <name evidence="2" type="ORF">FC770_09945</name>
</gene>
<evidence type="ECO:0000313" key="3">
    <source>
        <dbReference type="Proteomes" id="UP000307808"/>
    </source>
</evidence>
<dbReference type="AlphaFoldDB" id="A0A4V5TMD4"/>
<dbReference type="InterPro" id="IPR000073">
    <property type="entry name" value="AB_hydrolase_1"/>
</dbReference>
<comment type="caution">
    <text evidence="2">The sequence shown here is derived from an EMBL/GenBank/DDBJ whole genome shotgun (WGS) entry which is preliminary data.</text>
</comment>
<name>A0A4V5TMD4_9ACTN</name>
<dbReference type="Pfam" id="PF00561">
    <property type="entry name" value="Abhydrolase_1"/>
    <property type="match status" value="1"/>
</dbReference>
<dbReference type="EMBL" id="SZPY01000002">
    <property type="protein sequence ID" value="TKI62673.1"/>
    <property type="molecule type" value="Genomic_DNA"/>
</dbReference>
<dbReference type="GO" id="GO:0004806">
    <property type="term" value="F:triacylglycerol lipase activity"/>
    <property type="evidence" value="ECO:0007669"/>
    <property type="project" value="TreeGrafter"/>
</dbReference>
<proteinExistence type="predicted"/>
<dbReference type="PANTHER" id="PTHR43433:SF5">
    <property type="entry name" value="AB HYDROLASE-1 DOMAIN-CONTAINING PROTEIN"/>
    <property type="match status" value="1"/>
</dbReference>
<dbReference type="Proteomes" id="UP000307808">
    <property type="component" value="Unassembled WGS sequence"/>
</dbReference>
<protein>
    <submittedName>
        <fullName evidence="2">Alpha/beta fold hydrolase</fullName>
    </submittedName>
</protein>
<evidence type="ECO:0000259" key="1">
    <source>
        <dbReference type="Pfam" id="PF00561"/>
    </source>
</evidence>
<keyword evidence="2" id="KW-0378">Hydrolase</keyword>
<sequence>MKAPTWQDAVWDDDAERLVELPTGMTICHRVDGGADDGDPDDGDGNDVPVVLVAGMSEDMTAWTPSLVTPFLDRGHRVVRFDNRDIGRSSRVSAPAPSLWRLATAKPLPGAYSLHDMADDTVALLDHLGIESAHLVGRSMGGMIAQIVAAREPARVRSLTSLYSTTGARRVGGTAWSTKRGMLRPAARTEDEWVSRHLAVTAHLSGRAHPIDLEEEEAHARLSWRRLSGPSPAGVARQIQAILTSGNRTRELAGITAPTLVIHGDRDLIVHPSGGRATAAAVPGARHVEMPGMGHHLPASLAATLADEVLDHISEASSSARQ</sequence>
<keyword evidence="3" id="KW-1185">Reference proteome</keyword>
<reference evidence="2 3" key="1">
    <citation type="submission" date="2019-04" db="EMBL/GenBank/DDBJ databases">
        <authorList>
            <person name="Dong K."/>
        </authorList>
    </citation>
    <scope>NUCLEOTIDE SEQUENCE [LARGE SCALE GENOMIC DNA]</scope>
    <source>
        <strain evidence="3">dk3543</strain>
    </source>
</reference>
<dbReference type="PANTHER" id="PTHR43433">
    <property type="entry name" value="HYDROLASE, ALPHA/BETA FOLD FAMILY PROTEIN"/>
    <property type="match status" value="1"/>
</dbReference>